<name>A0ABQ8URV7_9EUKA</name>
<dbReference type="Proteomes" id="UP001141327">
    <property type="component" value="Unassembled WGS sequence"/>
</dbReference>
<dbReference type="SFLD" id="SFLDS00003">
    <property type="entry name" value="Haloacid_Dehalogenase"/>
    <property type="match status" value="1"/>
</dbReference>
<evidence type="ECO:0000313" key="2">
    <source>
        <dbReference type="Proteomes" id="UP001141327"/>
    </source>
</evidence>
<dbReference type="SFLD" id="SFLDG01129">
    <property type="entry name" value="C1.5:_HAD__Beta-PGM__Phosphata"/>
    <property type="match status" value="1"/>
</dbReference>
<dbReference type="InterPro" id="IPR023198">
    <property type="entry name" value="PGP-like_dom2"/>
</dbReference>
<reference evidence="1" key="1">
    <citation type="journal article" date="2022" name="bioRxiv">
        <title>Genomics of Preaxostyla Flagellates Illuminates Evolutionary Transitions and the Path Towards Mitochondrial Loss.</title>
        <authorList>
            <person name="Novak L.V.F."/>
            <person name="Treitli S.C."/>
            <person name="Pyrih J."/>
            <person name="Halakuc P."/>
            <person name="Pipaliya S.V."/>
            <person name="Vacek V."/>
            <person name="Brzon O."/>
            <person name="Soukal P."/>
            <person name="Eme L."/>
            <person name="Dacks J.B."/>
            <person name="Karnkowska A."/>
            <person name="Elias M."/>
            <person name="Hampl V."/>
        </authorList>
    </citation>
    <scope>NUCLEOTIDE SEQUENCE</scope>
    <source>
        <strain evidence="1">RCP-MX</strain>
    </source>
</reference>
<dbReference type="InterPro" id="IPR036412">
    <property type="entry name" value="HAD-like_sf"/>
</dbReference>
<dbReference type="EMBL" id="JAPMOS010000011">
    <property type="protein sequence ID" value="KAJ4460816.1"/>
    <property type="molecule type" value="Genomic_DNA"/>
</dbReference>
<evidence type="ECO:0000313" key="1">
    <source>
        <dbReference type="EMBL" id="KAJ4460816.1"/>
    </source>
</evidence>
<organism evidence="1 2">
    <name type="scientific">Paratrimastix pyriformis</name>
    <dbReference type="NCBI Taxonomy" id="342808"/>
    <lineage>
        <taxon>Eukaryota</taxon>
        <taxon>Metamonada</taxon>
        <taxon>Preaxostyla</taxon>
        <taxon>Paratrimastigidae</taxon>
        <taxon>Paratrimastix</taxon>
    </lineage>
</organism>
<dbReference type="InterPro" id="IPR023214">
    <property type="entry name" value="HAD_sf"/>
</dbReference>
<dbReference type="Gene3D" id="3.40.50.1000">
    <property type="entry name" value="HAD superfamily/HAD-like"/>
    <property type="match status" value="2"/>
</dbReference>
<dbReference type="Pfam" id="PF00702">
    <property type="entry name" value="Hydrolase"/>
    <property type="match status" value="1"/>
</dbReference>
<proteinExistence type="predicted"/>
<dbReference type="CDD" id="cd07505">
    <property type="entry name" value="HAD_BPGM-like"/>
    <property type="match status" value="1"/>
</dbReference>
<comment type="caution">
    <text evidence="1">The sequence shown here is derived from an EMBL/GenBank/DDBJ whole genome shotgun (WGS) entry which is preliminary data.</text>
</comment>
<gene>
    <name evidence="1" type="ORF">PAPYR_3072</name>
</gene>
<dbReference type="PANTHER" id="PTHR18901">
    <property type="entry name" value="2-DEOXYGLUCOSE-6-PHOSPHATE PHOSPHATASE 2"/>
    <property type="match status" value="1"/>
</dbReference>
<keyword evidence="2" id="KW-1185">Reference proteome</keyword>
<sequence length="324" mass="35365">MHSCAAHGILKGRTAVCFDLDGTLVDSMWVWSAVDEQFLGRRNIPVPPNLSTDLGVRSFREAALYFIERFHLSESPEEIQKEWDDLAVQNYRTKVQLKPGVLPFLEYLKEHSIRVGLATSSTPALINAVFEHYQLQPYFQAVRVSNEFERGKPAPDIFLKVCRPGQPNISQAPARLGDGAFQGDAAPPSRHARAPWASDGLGCGGLGCGGRCSQVAEDLLEAGDCTSQPGPLFPIEPRLHAVFDSSQCQRLQHLGAQCVLFEDHPGAAQGGKEAGMYVVGVRDGASPCYWERLRKTADCTIGSFDELLAPCPHADQEALPPPSN</sequence>
<accession>A0ABQ8URV7</accession>
<dbReference type="PANTHER" id="PTHR18901:SF38">
    <property type="entry name" value="PSEUDOURIDINE-5'-PHOSPHATASE"/>
    <property type="match status" value="1"/>
</dbReference>
<dbReference type="Gene3D" id="1.10.150.240">
    <property type="entry name" value="Putative phosphatase, domain 2"/>
    <property type="match status" value="1"/>
</dbReference>
<dbReference type="SUPFAM" id="SSF56784">
    <property type="entry name" value="HAD-like"/>
    <property type="match status" value="2"/>
</dbReference>
<protein>
    <submittedName>
        <fullName evidence="1">HAD family phosphatase</fullName>
    </submittedName>
</protein>